<proteinExistence type="predicted"/>
<comment type="caution">
    <text evidence="1">The sequence shown here is derived from an EMBL/GenBank/DDBJ whole genome shotgun (WGS) entry which is preliminary data.</text>
</comment>
<protein>
    <submittedName>
        <fullName evidence="1">Uncharacterized protein</fullName>
    </submittedName>
</protein>
<name>A0ACB0LBY9_TRIPR</name>
<reference evidence="1" key="1">
    <citation type="submission" date="2023-10" db="EMBL/GenBank/DDBJ databases">
        <authorList>
            <person name="Rodriguez Cubillos JULIANA M."/>
            <person name="De Vega J."/>
        </authorList>
    </citation>
    <scope>NUCLEOTIDE SEQUENCE</scope>
</reference>
<dbReference type="Proteomes" id="UP001177021">
    <property type="component" value="Unassembled WGS sequence"/>
</dbReference>
<sequence>MMKYNIVILLLWSFFAASVKLEAQAWSLSEVEIQAKLKLLNKPAVKTIKSKDGDIIDCVSIYKQPAFDHPTLKNHKIQKIPTFFQESQYSSEKHAFKENIEVVQTWQKSGNCPNGTVPIRRILKNDLLRAASLDHHFGLKPPPLFVNSTNTNFSESSSSFTVISENHSGVHIQSTSGSGYIGAQGDINTWNPKVQLAGDSTTAQMWLKSGNGFDFESIEAGWTVNPTLYGNNDTRLFSYWTKDSYKSTGCYDLTCSGFVQTSNVITLGAALIHVSTDSGPQTGFTVKIFLDELGHWWLNVANYNTSIVIGYWPVELFASLQHSASVVQWGGQVISSQLKHRTPHTKTEMGSGHLADGGYGHSCFINSLRVKDYSQMLKYPESTTVAAQEPNCYNFFNDVKDGQEPAFYFGGPGPSCV</sequence>
<gene>
    <name evidence="1" type="ORF">MILVUS5_LOCUS30607</name>
</gene>
<dbReference type="EMBL" id="CASHSV030000513">
    <property type="protein sequence ID" value="CAJ2665684.1"/>
    <property type="molecule type" value="Genomic_DNA"/>
</dbReference>
<evidence type="ECO:0000313" key="1">
    <source>
        <dbReference type="EMBL" id="CAJ2665684.1"/>
    </source>
</evidence>
<keyword evidence="2" id="KW-1185">Reference proteome</keyword>
<organism evidence="1 2">
    <name type="scientific">Trifolium pratense</name>
    <name type="common">Red clover</name>
    <dbReference type="NCBI Taxonomy" id="57577"/>
    <lineage>
        <taxon>Eukaryota</taxon>
        <taxon>Viridiplantae</taxon>
        <taxon>Streptophyta</taxon>
        <taxon>Embryophyta</taxon>
        <taxon>Tracheophyta</taxon>
        <taxon>Spermatophyta</taxon>
        <taxon>Magnoliopsida</taxon>
        <taxon>eudicotyledons</taxon>
        <taxon>Gunneridae</taxon>
        <taxon>Pentapetalae</taxon>
        <taxon>rosids</taxon>
        <taxon>fabids</taxon>
        <taxon>Fabales</taxon>
        <taxon>Fabaceae</taxon>
        <taxon>Papilionoideae</taxon>
        <taxon>50 kb inversion clade</taxon>
        <taxon>NPAAA clade</taxon>
        <taxon>Hologalegina</taxon>
        <taxon>IRL clade</taxon>
        <taxon>Trifolieae</taxon>
        <taxon>Trifolium</taxon>
    </lineage>
</organism>
<evidence type="ECO:0000313" key="2">
    <source>
        <dbReference type="Proteomes" id="UP001177021"/>
    </source>
</evidence>
<accession>A0ACB0LBY9</accession>